<evidence type="ECO:0000313" key="2">
    <source>
        <dbReference type="EMBL" id="GAB1291403.1"/>
    </source>
</evidence>
<dbReference type="Pfam" id="PF03137">
    <property type="entry name" value="OATP"/>
    <property type="match status" value="1"/>
</dbReference>
<sequence length="192" mass="21138">MVSVFQNCGCIQSSGNSSAVLGLCNKGPDCADKLQYFLILSMICCFIFSLGGLPGYMVLLRCMKSEEKSLGIGLHAFFMRILAGIPPPIYFGALIDRTCLHWGTQKCGEPGACRIYDINSFRSIYLGLTAALKGSSYLPAVFILILMRKFQFPGHSDSSETDLAEIKLTEKEIECSDVHRSPKFENDGEPEN</sequence>
<protein>
    <submittedName>
        <fullName evidence="2">Solute carrier organic anion transporter family member 1A4</fullName>
    </submittedName>
</protein>
<dbReference type="PANTHER" id="PTHR11388:SF16">
    <property type="entry name" value="SOLUTE CARRIER ORGANIC ANION TRANSPORTER FAMILY MEMBER 1A2"/>
    <property type="match status" value="1"/>
</dbReference>
<dbReference type="InterPro" id="IPR004156">
    <property type="entry name" value="OATP"/>
</dbReference>
<evidence type="ECO:0000256" key="1">
    <source>
        <dbReference type="SAM" id="Phobius"/>
    </source>
</evidence>
<keyword evidence="3" id="KW-1185">Reference proteome</keyword>
<evidence type="ECO:0000313" key="3">
    <source>
        <dbReference type="Proteomes" id="UP001623349"/>
    </source>
</evidence>
<feature type="transmembrane region" description="Helical" evidence="1">
    <location>
        <begin position="36"/>
        <end position="60"/>
    </location>
</feature>
<name>A0ABQ0EWJ7_APOSI</name>
<feature type="transmembrane region" description="Helical" evidence="1">
    <location>
        <begin position="124"/>
        <end position="146"/>
    </location>
</feature>
<comment type="caution">
    <text evidence="2">The sequence shown here is derived from an EMBL/GenBank/DDBJ whole genome shotgun (WGS) entry which is preliminary data.</text>
</comment>
<keyword evidence="1" id="KW-1133">Transmembrane helix</keyword>
<keyword evidence="1" id="KW-0812">Transmembrane</keyword>
<gene>
    <name evidence="2" type="ORF">APTSU1_000663300</name>
</gene>
<proteinExistence type="predicted"/>
<dbReference type="PANTHER" id="PTHR11388">
    <property type="entry name" value="ORGANIC ANION TRANSPORTER"/>
    <property type="match status" value="1"/>
</dbReference>
<accession>A0ABQ0EWJ7</accession>
<feature type="transmembrane region" description="Helical" evidence="1">
    <location>
        <begin position="72"/>
        <end position="95"/>
    </location>
</feature>
<dbReference type="Proteomes" id="UP001623349">
    <property type="component" value="Unassembled WGS sequence"/>
</dbReference>
<reference evidence="2 3" key="1">
    <citation type="submission" date="2024-08" db="EMBL/GenBank/DDBJ databases">
        <title>The draft genome of Apodemus speciosus.</title>
        <authorList>
            <person name="Nabeshima K."/>
            <person name="Suzuki S."/>
            <person name="Onuma M."/>
        </authorList>
    </citation>
    <scope>NUCLEOTIDE SEQUENCE [LARGE SCALE GENOMIC DNA]</scope>
    <source>
        <strain evidence="2">IB14-021</strain>
    </source>
</reference>
<organism evidence="2 3">
    <name type="scientific">Apodemus speciosus</name>
    <name type="common">Large Japanese field mouse</name>
    <dbReference type="NCBI Taxonomy" id="105296"/>
    <lineage>
        <taxon>Eukaryota</taxon>
        <taxon>Metazoa</taxon>
        <taxon>Chordata</taxon>
        <taxon>Craniata</taxon>
        <taxon>Vertebrata</taxon>
        <taxon>Euteleostomi</taxon>
        <taxon>Mammalia</taxon>
        <taxon>Eutheria</taxon>
        <taxon>Euarchontoglires</taxon>
        <taxon>Glires</taxon>
        <taxon>Rodentia</taxon>
        <taxon>Myomorpha</taxon>
        <taxon>Muroidea</taxon>
        <taxon>Muridae</taxon>
        <taxon>Murinae</taxon>
        <taxon>Apodemus</taxon>
    </lineage>
</organism>
<keyword evidence="1" id="KW-0472">Membrane</keyword>
<dbReference type="EMBL" id="BAAFST010000006">
    <property type="protein sequence ID" value="GAB1291403.1"/>
    <property type="molecule type" value="Genomic_DNA"/>
</dbReference>